<organism evidence="2">
    <name type="scientific">marine metagenome</name>
    <dbReference type="NCBI Taxonomy" id="408172"/>
    <lineage>
        <taxon>unclassified sequences</taxon>
        <taxon>metagenomes</taxon>
        <taxon>ecological metagenomes</taxon>
    </lineage>
</organism>
<protein>
    <submittedName>
        <fullName evidence="2">Uncharacterized protein</fullName>
    </submittedName>
</protein>
<feature type="region of interest" description="Disordered" evidence="1">
    <location>
        <begin position="1"/>
        <end position="57"/>
    </location>
</feature>
<feature type="compositionally biased region" description="Basic and acidic residues" evidence="1">
    <location>
        <begin position="26"/>
        <end position="44"/>
    </location>
</feature>
<sequence>GQDRLHIRSPQLFRNSHRTGHCGGCHGDRTTAGDKDRRNQRSESCRLSPQGNDAKHL</sequence>
<dbReference type="EMBL" id="UINC01062353">
    <property type="protein sequence ID" value="SVB88894.1"/>
    <property type="molecule type" value="Genomic_DNA"/>
</dbReference>
<feature type="non-terminal residue" evidence="2">
    <location>
        <position position="1"/>
    </location>
</feature>
<proteinExistence type="predicted"/>
<gene>
    <name evidence="2" type="ORF">METZ01_LOCUS241748</name>
</gene>
<evidence type="ECO:0000313" key="2">
    <source>
        <dbReference type="EMBL" id="SVB88894.1"/>
    </source>
</evidence>
<name>A0A382HND1_9ZZZZ</name>
<dbReference type="AlphaFoldDB" id="A0A382HND1"/>
<evidence type="ECO:0000256" key="1">
    <source>
        <dbReference type="SAM" id="MobiDB-lite"/>
    </source>
</evidence>
<feature type="non-terminal residue" evidence="2">
    <location>
        <position position="57"/>
    </location>
</feature>
<accession>A0A382HND1</accession>
<reference evidence="2" key="1">
    <citation type="submission" date="2018-05" db="EMBL/GenBank/DDBJ databases">
        <authorList>
            <person name="Lanie J.A."/>
            <person name="Ng W.-L."/>
            <person name="Kazmierczak K.M."/>
            <person name="Andrzejewski T.M."/>
            <person name="Davidsen T.M."/>
            <person name="Wayne K.J."/>
            <person name="Tettelin H."/>
            <person name="Glass J.I."/>
            <person name="Rusch D."/>
            <person name="Podicherti R."/>
            <person name="Tsui H.-C.T."/>
            <person name="Winkler M.E."/>
        </authorList>
    </citation>
    <scope>NUCLEOTIDE SEQUENCE</scope>
</reference>